<dbReference type="PANTHER" id="PTHR43289">
    <property type="entry name" value="MITOGEN-ACTIVATED PROTEIN KINASE KINASE KINASE 20-RELATED"/>
    <property type="match status" value="1"/>
</dbReference>
<dbReference type="GO" id="GO:0005524">
    <property type="term" value="F:ATP binding"/>
    <property type="evidence" value="ECO:0007669"/>
    <property type="project" value="UniProtKB-UniRule"/>
</dbReference>
<protein>
    <submittedName>
        <fullName evidence="8">Serine/threonine-protein kinase PrkC</fullName>
        <ecNumber evidence="8">2.7.11.1</ecNumber>
    </submittedName>
</protein>
<dbReference type="RefSeq" id="WP_083732463.1">
    <property type="nucleotide sequence ID" value="NZ_CP017641.1"/>
</dbReference>
<dbReference type="Gene3D" id="3.40.50.1820">
    <property type="entry name" value="alpha/beta hydrolase"/>
    <property type="match status" value="1"/>
</dbReference>
<dbReference type="InterPro" id="IPR029058">
    <property type="entry name" value="AB_hydrolase_fold"/>
</dbReference>
<dbReference type="SMART" id="SM00220">
    <property type="entry name" value="S_TKc"/>
    <property type="match status" value="1"/>
</dbReference>
<dbReference type="Gene3D" id="3.30.70.1230">
    <property type="entry name" value="Nucleotide cyclase"/>
    <property type="match status" value="1"/>
</dbReference>
<dbReference type="PROSITE" id="PS50011">
    <property type="entry name" value="PROTEIN_KINASE_DOM"/>
    <property type="match status" value="1"/>
</dbReference>
<evidence type="ECO:0000313" key="8">
    <source>
        <dbReference type="EMBL" id="APZ96594.1"/>
    </source>
</evidence>
<keyword evidence="2 8" id="KW-0808">Transferase</keyword>
<dbReference type="InterPro" id="IPR011009">
    <property type="entry name" value="Kinase-like_dom_sf"/>
</dbReference>
<keyword evidence="4 8" id="KW-0418">Kinase</keyword>
<dbReference type="GO" id="GO:0016020">
    <property type="term" value="C:membrane"/>
    <property type="evidence" value="ECO:0007669"/>
    <property type="project" value="UniProtKB-SubCell"/>
</dbReference>
<organism evidence="8 9">
    <name type="scientific">Fuerstiella marisgermanici</name>
    <dbReference type="NCBI Taxonomy" id="1891926"/>
    <lineage>
        <taxon>Bacteria</taxon>
        <taxon>Pseudomonadati</taxon>
        <taxon>Planctomycetota</taxon>
        <taxon>Planctomycetia</taxon>
        <taxon>Planctomycetales</taxon>
        <taxon>Planctomycetaceae</taxon>
        <taxon>Fuerstiella</taxon>
    </lineage>
</organism>
<dbReference type="PROSITE" id="PS00107">
    <property type="entry name" value="PROTEIN_KINASE_ATP"/>
    <property type="match status" value="1"/>
</dbReference>
<dbReference type="InterPro" id="IPR017441">
    <property type="entry name" value="Protein_kinase_ATP_BS"/>
</dbReference>
<name>A0A1P8WRB3_9PLAN</name>
<dbReference type="EC" id="2.7.11.1" evidence="8"/>
<dbReference type="Pfam" id="PF00561">
    <property type="entry name" value="Abhydrolase_1"/>
    <property type="match status" value="1"/>
</dbReference>
<evidence type="ECO:0000256" key="1">
    <source>
        <dbReference type="ARBA" id="ARBA00004167"/>
    </source>
</evidence>
<dbReference type="InterPro" id="IPR029787">
    <property type="entry name" value="Nucleotide_cyclase"/>
</dbReference>
<dbReference type="PROSITE" id="PS00108">
    <property type="entry name" value="PROTEIN_KINASE_ST"/>
    <property type="match status" value="1"/>
</dbReference>
<dbReference type="Gene3D" id="1.10.510.10">
    <property type="entry name" value="Transferase(Phosphotransferase) domain 1"/>
    <property type="match status" value="1"/>
</dbReference>
<accession>A0A1P8WRB3</accession>
<reference evidence="8 9" key="1">
    <citation type="journal article" date="2016" name="Front. Microbiol.">
        <title>Fuerstia marisgermanicae gen. nov., sp. nov., an Unusual Member of the Phylum Planctomycetes from the German Wadden Sea.</title>
        <authorList>
            <person name="Kohn T."/>
            <person name="Heuer A."/>
            <person name="Jogler M."/>
            <person name="Vollmers J."/>
            <person name="Boedeker C."/>
            <person name="Bunk B."/>
            <person name="Rast P."/>
            <person name="Borchert D."/>
            <person name="Glockner I."/>
            <person name="Freese H.M."/>
            <person name="Klenk H.P."/>
            <person name="Overmann J."/>
            <person name="Kaster A.K."/>
            <person name="Rohde M."/>
            <person name="Wiegand S."/>
            <person name="Jogler C."/>
        </authorList>
    </citation>
    <scope>NUCLEOTIDE SEQUENCE [LARGE SCALE GENOMIC DNA]</scope>
    <source>
        <strain evidence="8 9">NH11</strain>
    </source>
</reference>
<evidence type="ECO:0000256" key="6">
    <source>
        <dbReference type="PROSITE-ProRule" id="PRU10141"/>
    </source>
</evidence>
<dbReference type="InterPro" id="IPR008271">
    <property type="entry name" value="Ser/Thr_kinase_AS"/>
</dbReference>
<evidence type="ECO:0000256" key="3">
    <source>
        <dbReference type="ARBA" id="ARBA00022741"/>
    </source>
</evidence>
<dbReference type="STRING" id="1891926.Fuma_06264"/>
<gene>
    <name evidence="8" type="primary">prkC_33</name>
    <name evidence="8" type="ORF">Fuma_06264</name>
</gene>
<dbReference type="CDD" id="cd14014">
    <property type="entry name" value="STKc_PknB_like"/>
    <property type="match status" value="1"/>
</dbReference>
<dbReference type="SUPFAM" id="SSF55073">
    <property type="entry name" value="Nucleotide cyclase"/>
    <property type="match status" value="1"/>
</dbReference>
<dbReference type="EMBL" id="CP017641">
    <property type="protein sequence ID" value="APZ96594.1"/>
    <property type="molecule type" value="Genomic_DNA"/>
</dbReference>
<dbReference type="OrthoDB" id="135231at2"/>
<dbReference type="SUPFAM" id="SSF56112">
    <property type="entry name" value="Protein kinase-like (PK-like)"/>
    <property type="match status" value="1"/>
</dbReference>
<feature type="binding site" evidence="6">
    <location>
        <position position="121"/>
    </location>
    <ligand>
        <name>ATP</name>
        <dbReference type="ChEBI" id="CHEBI:30616"/>
    </ligand>
</feature>
<dbReference type="PANTHER" id="PTHR43289:SF6">
    <property type="entry name" value="SERINE_THREONINE-PROTEIN KINASE NEKL-3"/>
    <property type="match status" value="1"/>
</dbReference>
<evidence type="ECO:0000313" key="9">
    <source>
        <dbReference type="Proteomes" id="UP000187735"/>
    </source>
</evidence>
<keyword evidence="9" id="KW-1185">Reference proteome</keyword>
<keyword evidence="5 6" id="KW-0067">ATP-binding</keyword>
<evidence type="ECO:0000256" key="5">
    <source>
        <dbReference type="ARBA" id="ARBA00022840"/>
    </source>
</evidence>
<dbReference type="Gene3D" id="3.30.200.20">
    <property type="entry name" value="Phosphorylase Kinase, domain 1"/>
    <property type="match status" value="1"/>
</dbReference>
<comment type="subcellular location">
    <subcellularLocation>
        <location evidence="1">Membrane</location>
        <topology evidence="1">Single-pass membrane protein</topology>
    </subcellularLocation>
</comment>
<evidence type="ECO:0000259" key="7">
    <source>
        <dbReference type="PROSITE" id="PS50011"/>
    </source>
</evidence>
<keyword evidence="3 6" id="KW-0547">Nucleotide-binding</keyword>
<dbReference type="InterPro" id="IPR000073">
    <property type="entry name" value="AB_hydrolase_1"/>
</dbReference>
<evidence type="ECO:0000256" key="4">
    <source>
        <dbReference type="ARBA" id="ARBA00022777"/>
    </source>
</evidence>
<dbReference type="GO" id="GO:0004674">
    <property type="term" value="F:protein serine/threonine kinase activity"/>
    <property type="evidence" value="ECO:0007669"/>
    <property type="project" value="UniProtKB-EC"/>
</dbReference>
<dbReference type="Pfam" id="PF00069">
    <property type="entry name" value="Pkinase"/>
    <property type="match status" value="1"/>
</dbReference>
<dbReference type="InterPro" id="IPR000719">
    <property type="entry name" value="Prot_kinase_dom"/>
</dbReference>
<dbReference type="AlphaFoldDB" id="A0A1P8WRB3"/>
<sequence>MAAELQRCLPDSAIREFLESPLETADIERHLNHCVVCQQRLQNLTATAAIGWRKFMPDDKSISLDPTNVGRDLLRPLTGERSHSAGDYIGRFEVSEQIGQGGMGIVFLATDPKLGRDVAIKLLTQDRASDVQWLERFRREARLAGSLNHPNVLTIYEIGESDGTPFIATEFVLGLTLKERLRVLSLSLDEALDYAWQLAKGLAAAHAAGIVHRDLKPDNVMIRDDGLLKILDFGLARSSIPTATDETAISESGSIVGTVSFMSPEQARGQDSDISSDVFSYGSVLFLMLAGERPFVGETSSDVMAAILTRSPKSLGECNTEIPPWLIQLIGRCLSKNPVDRPTSKDVAEELANKRSLPTWKKHATAAVTDRVPETAVTAPSSQDKLVEAPEIRYARSGDVNIAWQTVGDGPIDMVFVMGWVSHLEWFWKDRAFATFLTRLATFSRLILFDKRGTGLSDRVPVDKLPTLETRMDDVRAVMDAAGSERAVLCGVSEGGPLCALFAATYPQKAIAITMMGCYARRLWAEDYPWGPTAEQRDLFFEEIASNWGGPLGIEDRAPSKANDQEFRKWWATYLRMGASPGAAVALTRMNAQIDIRPILPTIQVPTLVLHRSGDRCLRVEEGRYMADLIPGAKFVELPGDDHLPFVGDSQTMLDHIEEFLTGMRQAPAEDKVLATVLYIRSEADSEVEQDRFRALLRHQRDLFRGENLTIAERASILTFDGPARAVRAANAIVELANRLDMSICCGVETGMCDIGQQTLEGTAVETAGELSKTAAFSEVLVTETVMNLVSGSGLLFLPKSQLSDHGIVVFSLLDSR</sequence>
<feature type="domain" description="Protein kinase" evidence="7">
    <location>
        <begin position="92"/>
        <end position="366"/>
    </location>
</feature>
<dbReference type="SUPFAM" id="SSF53474">
    <property type="entry name" value="alpha/beta-Hydrolases"/>
    <property type="match status" value="1"/>
</dbReference>
<dbReference type="Proteomes" id="UP000187735">
    <property type="component" value="Chromosome"/>
</dbReference>
<evidence type="ECO:0000256" key="2">
    <source>
        <dbReference type="ARBA" id="ARBA00022679"/>
    </source>
</evidence>
<dbReference type="KEGG" id="fmr:Fuma_06264"/>
<proteinExistence type="predicted"/>